<evidence type="ECO:0000313" key="6">
    <source>
        <dbReference type="EMBL" id="EPB71665.1"/>
    </source>
</evidence>
<dbReference type="PIRSF" id="PIRSF006060">
    <property type="entry name" value="AA_transporter"/>
    <property type="match status" value="1"/>
</dbReference>
<reference evidence="6 7" key="1">
    <citation type="submission" date="2013-05" db="EMBL/GenBank/DDBJ databases">
        <title>Draft genome of the parasitic nematode Anyclostoma ceylanicum.</title>
        <authorList>
            <person name="Mitreva M."/>
        </authorList>
    </citation>
    <scope>NUCLEOTIDE SEQUENCE [LARGE SCALE GENOMIC DNA]</scope>
</reference>
<dbReference type="EMBL" id="KE125096">
    <property type="protein sequence ID" value="EPB71665.1"/>
    <property type="molecule type" value="Genomic_DNA"/>
</dbReference>
<keyword evidence="3 5" id="KW-1133">Transmembrane helix</keyword>
<dbReference type="InterPro" id="IPR002293">
    <property type="entry name" value="AA/rel_permease1"/>
</dbReference>
<evidence type="ECO:0000256" key="5">
    <source>
        <dbReference type="SAM" id="Phobius"/>
    </source>
</evidence>
<evidence type="ECO:0008006" key="8">
    <source>
        <dbReference type="Google" id="ProtNLM"/>
    </source>
</evidence>
<sequence>MSEEYDFTALCAALFSVLILCCNLRVVGTVSLCLVVVAILMTASCTMVGFFHADPQNWIDAQFFRFGFDGVLKAVCALSCAFAGVDATSYLFEESKNPRKKVPVLLPMLVTFLSLFFFVVVMIFSLSTDVSKLPENVLVPEMFSVLNVPAAKVHYEAGFQRMRYMLTVSAVCGLSGAVLSSFLPGSRIINALSSDRLLPLPADMTRQPVMSVFIFSILVSFGLLINRDVLLHLIFFTTPLKMIIAVCLVLLQHYRAEPVGIPHETSQYKSIRKKRQQVSLTGDDGSVVTSTLTHDDGDSDCSADTSTFVQMTLAKREAQRHQRRLEKKQEAYLSEKVPVLAKSVSHYSSMAPVAERNETHNCVADSCSVRDDSDDETPHRIHLYVREVPELPFVESFHGCDRPSTPVDLGEQYRRQAKVPFFPYISYFTLFILIFALATTKAFTVLLFSCWLFLGAVLYFAYGFWNSTQKHRVHDGLGEDDDAEMYRAIIGNDYANHFE</sequence>
<dbReference type="AlphaFoldDB" id="A0A0D6LHV6"/>
<feature type="transmembrane region" description="Helical" evidence="5">
    <location>
        <begin position="207"/>
        <end position="225"/>
    </location>
</feature>
<feature type="transmembrane region" description="Helical" evidence="5">
    <location>
        <begin position="104"/>
        <end position="126"/>
    </location>
</feature>
<dbReference type="Proteomes" id="UP000054495">
    <property type="component" value="Unassembled WGS sequence"/>
</dbReference>
<dbReference type="GO" id="GO:0015171">
    <property type="term" value="F:amino acid transmembrane transporter activity"/>
    <property type="evidence" value="ECO:0007669"/>
    <property type="project" value="TreeGrafter"/>
</dbReference>
<comment type="subcellular location">
    <subcellularLocation>
        <location evidence="1">Membrane</location>
        <topology evidence="1">Multi-pass membrane protein</topology>
    </subcellularLocation>
</comment>
<dbReference type="Pfam" id="PF13520">
    <property type="entry name" value="AA_permease_2"/>
    <property type="match status" value="1"/>
</dbReference>
<protein>
    <recommendedName>
        <fullName evidence="8">Cationic amino acid transporter C-terminal domain-containing protein</fullName>
    </recommendedName>
</protein>
<evidence type="ECO:0000256" key="4">
    <source>
        <dbReference type="ARBA" id="ARBA00023136"/>
    </source>
</evidence>
<keyword evidence="7" id="KW-1185">Reference proteome</keyword>
<feature type="transmembrane region" description="Helical" evidence="5">
    <location>
        <begin position="71"/>
        <end position="92"/>
    </location>
</feature>
<evidence type="ECO:0000256" key="1">
    <source>
        <dbReference type="ARBA" id="ARBA00004141"/>
    </source>
</evidence>
<feature type="transmembrane region" description="Helical" evidence="5">
    <location>
        <begin position="164"/>
        <end position="186"/>
    </location>
</feature>
<evidence type="ECO:0000313" key="7">
    <source>
        <dbReference type="Proteomes" id="UP000054495"/>
    </source>
</evidence>
<dbReference type="GO" id="GO:0005886">
    <property type="term" value="C:plasma membrane"/>
    <property type="evidence" value="ECO:0007669"/>
    <property type="project" value="TreeGrafter"/>
</dbReference>
<keyword evidence="4 5" id="KW-0472">Membrane</keyword>
<evidence type="ECO:0000256" key="3">
    <source>
        <dbReference type="ARBA" id="ARBA00022989"/>
    </source>
</evidence>
<dbReference type="PANTHER" id="PTHR43243">
    <property type="entry name" value="INNER MEMBRANE TRANSPORTER YGJI-RELATED"/>
    <property type="match status" value="1"/>
</dbReference>
<gene>
    <name evidence="6" type="ORF">ANCCEY_09240</name>
</gene>
<dbReference type="Gene3D" id="1.20.1740.10">
    <property type="entry name" value="Amino acid/polyamine transporter I"/>
    <property type="match status" value="1"/>
</dbReference>
<feature type="transmembrane region" description="Helical" evidence="5">
    <location>
        <begin position="421"/>
        <end position="439"/>
    </location>
</feature>
<dbReference type="PANTHER" id="PTHR43243:SF20">
    <property type="entry name" value="CATIONIC AMINO ACID TRANSPORTER 3"/>
    <property type="match status" value="1"/>
</dbReference>
<proteinExistence type="predicted"/>
<accession>A0A0D6LHV6</accession>
<evidence type="ECO:0000256" key="2">
    <source>
        <dbReference type="ARBA" id="ARBA00022692"/>
    </source>
</evidence>
<keyword evidence="2 5" id="KW-0812">Transmembrane</keyword>
<name>A0A0D6LHV6_9BILA</name>
<feature type="transmembrane region" description="Helical" evidence="5">
    <location>
        <begin position="6"/>
        <end position="24"/>
    </location>
</feature>
<feature type="transmembrane region" description="Helical" evidence="5">
    <location>
        <begin position="231"/>
        <end position="251"/>
    </location>
</feature>
<organism evidence="6 7">
    <name type="scientific">Ancylostoma ceylanicum</name>
    <dbReference type="NCBI Taxonomy" id="53326"/>
    <lineage>
        <taxon>Eukaryota</taxon>
        <taxon>Metazoa</taxon>
        <taxon>Ecdysozoa</taxon>
        <taxon>Nematoda</taxon>
        <taxon>Chromadorea</taxon>
        <taxon>Rhabditida</taxon>
        <taxon>Rhabditina</taxon>
        <taxon>Rhabditomorpha</taxon>
        <taxon>Strongyloidea</taxon>
        <taxon>Ancylostomatidae</taxon>
        <taxon>Ancylostomatinae</taxon>
        <taxon>Ancylostoma</taxon>
    </lineage>
</organism>
<feature type="transmembrane region" description="Helical" evidence="5">
    <location>
        <begin position="445"/>
        <end position="465"/>
    </location>
</feature>
<feature type="transmembrane region" description="Helical" evidence="5">
    <location>
        <begin position="31"/>
        <end position="51"/>
    </location>
</feature>